<organism evidence="3 4">
    <name type="scientific">Basidiobolus ranarum</name>
    <dbReference type="NCBI Taxonomy" id="34480"/>
    <lineage>
        <taxon>Eukaryota</taxon>
        <taxon>Fungi</taxon>
        <taxon>Fungi incertae sedis</taxon>
        <taxon>Zoopagomycota</taxon>
        <taxon>Entomophthoromycotina</taxon>
        <taxon>Basidiobolomycetes</taxon>
        <taxon>Basidiobolales</taxon>
        <taxon>Basidiobolaceae</taxon>
        <taxon>Basidiobolus</taxon>
    </lineage>
</organism>
<feature type="non-terminal residue" evidence="3">
    <location>
        <position position="156"/>
    </location>
</feature>
<keyword evidence="2" id="KW-0732">Signal</keyword>
<comment type="caution">
    <text evidence="3">The sequence shown here is derived from an EMBL/GenBank/DDBJ whole genome shotgun (WGS) entry which is preliminary data.</text>
</comment>
<evidence type="ECO:0000313" key="4">
    <source>
        <dbReference type="Proteomes" id="UP001479436"/>
    </source>
</evidence>
<keyword evidence="4" id="KW-1185">Reference proteome</keyword>
<feature type="region of interest" description="Disordered" evidence="1">
    <location>
        <begin position="59"/>
        <end position="156"/>
    </location>
</feature>
<feature type="signal peptide" evidence="2">
    <location>
        <begin position="1"/>
        <end position="20"/>
    </location>
</feature>
<sequence length="156" mass="15918">MKYLCNISLLTIALVSRAVADCTESSLQCSGDAIQICSNGDWVNIQCATGTVCQTAEDGTSVCEFPDSGESVDDTQDDESDSSDISGVQNLNSITANDEDQTTDEGGDDVDDSTNADGADADNGETDDGADDSTDADSGDTNDSADAGDSADTDNG</sequence>
<dbReference type="Proteomes" id="UP001479436">
    <property type="component" value="Unassembled WGS sequence"/>
</dbReference>
<evidence type="ECO:0000256" key="1">
    <source>
        <dbReference type="SAM" id="MobiDB-lite"/>
    </source>
</evidence>
<accession>A0ABR2VM95</accession>
<feature type="chain" id="PRO_5045909614" evidence="2">
    <location>
        <begin position="21"/>
        <end position="156"/>
    </location>
</feature>
<name>A0ABR2VM95_9FUNG</name>
<proteinExistence type="predicted"/>
<dbReference type="EMBL" id="JASJQH010009682">
    <property type="protein sequence ID" value="KAK9675257.1"/>
    <property type="molecule type" value="Genomic_DNA"/>
</dbReference>
<reference evidence="3 4" key="1">
    <citation type="submission" date="2023-04" db="EMBL/GenBank/DDBJ databases">
        <title>Genome of Basidiobolus ranarum AG-B5.</title>
        <authorList>
            <person name="Stajich J.E."/>
            <person name="Carter-House D."/>
            <person name="Gryganskyi A."/>
        </authorList>
    </citation>
    <scope>NUCLEOTIDE SEQUENCE [LARGE SCALE GENOMIC DNA]</scope>
    <source>
        <strain evidence="3 4">AG-B5</strain>
    </source>
</reference>
<gene>
    <name evidence="3" type="ORF">K7432_016555</name>
</gene>
<feature type="compositionally biased region" description="Acidic residues" evidence="1">
    <location>
        <begin position="97"/>
        <end position="140"/>
    </location>
</feature>
<evidence type="ECO:0000256" key="2">
    <source>
        <dbReference type="SAM" id="SignalP"/>
    </source>
</evidence>
<evidence type="ECO:0000313" key="3">
    <source>
        <dbReference type="EMBL" id="KAK9675257.1"/>
    </source>
</evidence>
<protein>
    <submittedName>
        <fullName evidence="3">Uncharacterized protein</fullName>
    </submittedName>
</protein>
<feature type="compositionally biased region" description="Polar residues" evidence="1">
    <location>
        <begin position="87"/>
        <end position="96"/>
    </location>
</feature>
<feature type="compositionally biased region" description="Acidic residues" evidence="1">
    <location>
        <begin position="70"/>
        <end position="82"/>
    </location>
</feature>